<evidence type="ECO:0008006" key="6">
    <source>
        <dbReference type="Google" id="ProtNLM"/>
    </source>
</evidence>
<accession>A0A101T9Y5</accession>
<dbReference type="EMBL" id="LMWW01000004">
    <property type="protein sequence ID" value="KUN88449.1"/>
    <property type="molecule type" value="Genomic_DNA"/>
</dbReference>
<keyword evidence="5" id="KW-1185">Reference proteome</keyword>
<evidence type="ECO:0000256" key="2">
    <source>
        <dbReference type="SAM" id="Phobius"/>
    </source>
</evidence>
<protein>
    <recommendedName>
        <fullName evidence="6">Secreted protein</fullName>
    </recommendedName>
</protein>
<dbReference type="STRING" id="1943.AQJ64_02975"/>
<gene>
    <name evidence="4" type="ORF">AQJ64_02975</name>
</gene>
<dbReference type="AlphaFoldDB" id="A0A101T9Y5"/>
<organism evidence="4 5">
    <name type="scientific">Streptomyces griseoruber</name>
    <dbReference type="NCBI Taxonomy" id="1943"/>
    <lineage>
        <taxon>Bacteria</taxon>
        <taxon>Bacillati</taxon>
        <taxon>Actinomycetota</taxon>
        <taxon>Actinomycetes</taxon>
        <taxon>Kitasatosporales</taxon>
        <taxon>Streptomycetaceae</taxon>
        <taxon>Streptomyces</taxon>
    </lineage>
</organism>
<feature type="region of interest" description="Disordered" evidence="1">
    <location>
        <begin position="77"/>
        <end position="101"/>
    </location>
</feature>
<evidence type="ECO:0000313" key="4">
    <source>
        <dbReference type="EMBL" id="KUN88449.1"/>
    </source>
</evidence>
<keyword evidence="2" id="KW-0812">Transmembrane</keyword>
<proteinExistence type="predicted"/>
<feature type="transmembrane region" description="Helical" evidence="2">
    <location>
        <begin position="234"/>
        <end position="254"/>
    </location>
</feature>
<reference evidence="4 5" key="1">
    <citation type="submission" date="2015-10" db="EMBL/GenBank/DDBJ databases">
        <title>Draft genome sequence of Streptomyces griseoruber DSM 40281, type strain for the species Streptomyces griseoruber.</title>
        <authorList>
            <person name="Ruckert C."/>
            <person name="Winkler A."/>
            <person name="Kalinowski J."/>
            <person name="Kampfer P."/>
            <person name="Glaeser S."/>
        </authorList>
    </citation>
    <scope>NUCLEOTIDE SEQUENCE [LARGE SCALE GENOMIC DNA]</scope>
    <source>
        <strain evidence="4 5">DSM 40281</strain>
    </source>
</reference>
<feature type="signal peptide" evidence="3">
    <location>
        <begin position="1"/>
        <end position="23"/>
    </location>
</feature>
<name>A0A101T9Y5_9ACTN</name>
<dbReference type="Proteomes" id="UP000052982">
    <property type="component" value="Unassembled WGS sequence"/>
</dbReference>
<feature type="chain" id="PRO_5007107076" description="Secreted protein" evidence="3">
    <location>
        <begin position="24"/>
        <end position="263"/>
    </location>
</feature>
<dbReference type="OrthoDB" id="4335730at2"/>
<keyword evidence="2" id="KW-1133">Transmembrane helix</keyword>
<feature type="region of interest" description="Disordered" evidence="1">
    <location>
        <begin position="115"/>
        <end position="146"/>
    </location>
</feature>
<feature type="compositionally biased region" description="Low complexity" evidence="1">
    <location>
        <begin position="200"/>
        <end position="215"/>
    </location>
</feature>
<feature type="region of interest" description="Disordered" evidence="1">
    <location>
        <begin position="199"/>
        <end position="227"/>
    </location>
</feature>
<comment type="caution">
    <text evidence="4">The sequence shown here is derived from an EMBL/GenBank/DDBJ whole genome shotgun (WGS) entry which is preliminary data.</text>
</comment>
<keyword evidence="2" id="KW-0472">Membrane</keyword>
<evidence type="ECO:0000313" key="5">
    <source>
        <dbReference type="Proteomes" id="UP000052982"/>
    </source>
</evidence>
<sequence length="263" mass="24720">MRRTAPFLLAAALLVAAGPVAVADPAAEVGPGSADPGGSVTVSVSCDPLGGTAPETLDAASPAFSEGTVKLTKVPGGDETAAGPTYQGSAHVAPDLGEDDGGLGPDTAWTVDGTCPAPPGGQGSPWSATFDVNRPTPAGGTTAASGGAGLDGGVGAGSGAGAGAGVGGGAGGGGVPPCPPAPGQSASSCDGGRTCPHGNPCPTARPTERPTTPATVEHGVRAGTGGTFRDSVPALVAGGLLIAGAFGAAAHRLLRRRRTPADA</sequence>
<evidence type="ECO:0000256" key="3">
    <source>
        <dbReference type="SAM" id="SignalP"/>
    </source>
</evidence>
<feature type="compositionally biased region" description="Low complexity" evidence="1">
    <location>
        <begin position="135"/>
        <end position="145"/>
    </location>
</feature>
<dbReference type="RefSeq" id="WP_059202380.1">
    <property type="nucleotide sequence ID" value="NZ_KQ948763.1"/>
</dbReference>
<evidence type="ECO:0000256" key="1">
    <source>
        <dbReference type="SAM" id="MobiDB-lite"/>
    </source>
</evidence>
<keyword evidence="3" id="KW-0732">Signal</keyword>